<accession>A0ABU6J0Q5</accession>
<evidence type="ECO:0000313" key="2">
    <source>
        <dbReference type="Proteomes" id="UP001343724"/>
    </source>
</evidence>
<sequence length="422" mass="48157">MGIEQAVNYQLNKVPGVKKFIKRGYQIFCYALSRKIKVEGDVQCVSPQDDNEYFFGYYDKSPWDASGRYMLCMRADDTWSDPAPSETADILLIDLYDRSTRIVATTRSWNVQQACMAQWLGPSYDSEIIYNDFRDDAYCSVVLNVTTGTERVLPQPVYAVASDGQTALTLDFSRLHTLRKGYGYSNAPDATEGVKVPEGFCVWKMDVHSGAVAGLLTYQDIVEFEPRAEMAGATHKVNHLMINPSGTRFMVLHRWVKGQRKYTRLLTCSMDGTQLYNLSDDDMVSHCFWKSDDEIVAFENKHESGPGYYLMKDMAPEYKHFWSELSNDGHPSYSPDRSRIVTDTYPDRARIASVKLLDEADPTGKDARIVARVFAPFKYDNDTRCDLHPRWRRDGGAICFDAVFEGRRRLYVVGLGEDEERC</sequence>
<evidence type="ECO:0000313" key="1">
    <source>
        <dbReference type="EMBL" id="MEC4295543.1"/>
    </source>
</evidence>
<gene>
    <name evidence="1" type="ORF">VJ920_09485</name>
</gene>
<name>A0ABU6J0Q5_9ACTN</name>
<reference evidence="1 2" key="1">
    <citation type="submission" date="2024-01" db="EMBL/GenBank/DDBJ databases">
        <title>novel species in genus Adlercreutzia.</title>
        <authorList>
            <person name="Liu X."/>
        </authorList>
    </citation>
    <scope>NUCLEOTIDE SEQUENCE [LARGE SCALE GENOMIC DNA]</scope>
    <source>
        <strain evidence="1 2">R22</strain>
    </source>
</reference>
<protein>
    <submittedName>
        <fullName evidence="1">Uncharacterized protein</fullName>
    </submittedName>
</protein>
<dbReference type="EMBL" id="JAYMFH010000014">
    <property type="protein sequence ID" value="MEC4295543.1"/>
    <property type="molecule type" value="Genomic_DNA"/>
</dbReference>
<proteinExistence type="predicted"/>
<comment type="caution">
    <text evidence="1">The sequence shown here is derived from an EMBL/GenBank/DDBJ whole genome shotgun (WGS) entry which is preliminary data.</text>
</comment>
<dbReference type="InterPro" id="IPR015943">
    <property type="entry name" value="WD40/YVTN_repeat-like_dom_sf"/>
</dbReference>
<dbReference type="RefSeq" id="WP_326454988.1">
    <property type="nucleotide sequence ID" value="NZ_JAYMFH010000014.1"/>
</dbReference>
<keyword evidence="2" id="KW-1185">Reference proteome</keyword>
<dbReference type="SUPFAM" id="SSF82171">
    <property type="entry name" value="DPP6 N-terminal domain-like"/>
    <property type="match status" value="1"/>
</dbReference>
<dbReference type="Gene3D" id="2.130.10.10">
    <property type="entry name" value="YVTN repeat-like/Quinoprotein amine dehydrogenase"/>
    <property type="match status" value="1"/>
</dbReference>
<dbReference type="Proteomes" id="UP001343724">
    <property type="component" value="Unassembled WGS sequence"/>
</dbReference>
<organism evidence="1 2">
    <name type="scientific">Adlercreutzia shanghongiae</name>
    <dbReference type="NCBI Taxonomy" id="3111773"/>
    <lineage>
        <taxon>Bacteria</taxon>
        <taxon>Bacillati</taxon>
        <taxon>Actinomycetota</taxon>
        <taxon>Coriobacteriia</taxon>
        <taxon>Eggerthellales</taxon>
        <taxon>Eggerthellaceae</taxon>
        <taxon>Adlercreutzia</taxon>
    </lineage>
</organism>